<comment type="caution">
    <text evidence="1">The sequence shown here is derived from an EMBL/GenBank/DDBJ whole genome shotgun (WGS) entry which is preliminary data.</text>
</comment>
<name>A0A8S1TH82_PAROT</name>
<evidence type="ECO:0000313" key="2">
    <source>
        <dbReference type="Proteomes" id="UP000683925"/>
    </source>
</evidence>
<dbReference type="OMA" id="YEELHMI"/>
<organism evidence="1 2">
    <name type="scientific">Paramecium octaurelia</name>
    <dbReference type="NCBI Taxonomy" id="43137"/>
    <lineage>
        <taxon>Eukaryota</taxon>
        <taxon>Sar</taxon>
        <taxon>Alveolata</taxon>
        <taxon>Ciliophora</taxon>
        <taxon>Intramacronucleata</taxon>
        <taxon>Oligohymenophorea</taxon>
        <taxon>Peniculida</taxon>
        <taxon>Parameciidae</taxon>
        <taxon>Paramecium</taxon>
    </lineage>
</organism>
<sequence length="279" mass="32651">MKNKQKVDQIEKTIIQKKIKKDVGKPIGLLKINIRPPDIWSVSQKEVQLITFLANYGRHVCLHQAVLKKDSIKKKVNSIEKADKANVSIDEKELYDKIEIAAKFLFEWVCSKRNVVYFFRNNNHFKNKYKTLTLKNEQWTTMLKHIKFLLNEKFYEELHMILEQFENNVTDEEIGDFLISKSLTVSLSEVPQLVQNCFIMLIKQNKISIQSSQITAKFLEQLKCAFLISIQQNRALLCQMIGTIRNIMYDNCQSGSYIVDSNSVDYDLNQEIFFNSTSY</sequence>
<proteinExistence type="predicted"/>
<dbReference type="OrthoDB" id="306970at2759"/>
<dbReference type="AlphaFoldDB" id="A0A8S1TH82"/>
<gene>
    <name evidence="1" type="ORF">POCTA_138.1.T0230228</name>
</gene>
<protein>
    <submittedName>
        <fullName evidence="1">Uncharacterized protein</fullName>
    </submittedName>
</protein>
<accession>A0A8S1TH82</accession>
<reference evidence="1" key="1">
    <citation type="submission" date="2021-01" db="EMBL/GenBank/DDBJ databases">
        <authorList>
            <consortium name="Genoscope - CEA"/>
            <person name="William W."/>
        </authorList>
    </citation>
    <scope>NUCLEOTIDE SEQUENCE</scope>
</reference>
<dbReference type="EMBL" id="CAJJDP010000023">
    <property type="protein sequence ID" value="CAD8150229.1"/>
    <property type="molecule type" value="Genomic_DNA"/>
</dbReference>
<dbReference type="Proteomes" id="UP000683925">
    <property type="component" value="Unassembled WGS sequence"/>
</dbReference>
<keyword evidence="2" id="KW-1185">Reference proteome</keyword>
<evidence type="ECO:0000313" key="1">
    <source>
        <dbReference type="EMBL" id="CAD8150229.1"/>
    </source>
</evidence>